<keyword evidence="10" id="KW-1003">Cell membrane</keyword>
<feature type="transmembrane region" description="Helical" evidence="10">
    <location>
        <begin position="145"/>
        <end position="161"/>
    </location>
</feature>
<feature type="transmembrane region" description="Helical" evidence="10">
    <location>
        <begin position="703"/>
        <end position="725"/>
    </location>
</feature>
<dbReference type="PRINTS" id="PR00119">
    <property type="entry name" value="CATATPASE"/>
</dbReference>
<organism evidence="12 13">
    <name type="scientific">Echinicola rosea</name>
    <dbReference type="NCBI Taxonomy" id="1807691"/>
    <lineage>
        <taxon>Bacteria</taxon>
        <taxon>Pseudomonadati</taxon>
        <taxon>Bacteroidota</taxon>
        <taxon>Cytophagia</taxon>
        <taxon>Cytophagales</taxon>
        <taxon>Cyclobacteriaceae</taxon>
        <taxon>Echinicola</taxon>
    </lineage>
</organism>
<dbReference type="Pfam" id="PF00122">
    <property type="entry name" value="E1-E2_ATPase"/>
    <property type="match status" value="1"/>
</dbReference>
<dbReference type="InterPro" id="IPR036412">
    <property type="entry name" value="HAD-like_sf"/>
</dbReference>
<dbReference type="NCBIfam" id="TIGR01511">
    <property type="entry name" value="ATPase-IB1_Cu"/>
    <property type="match status" value="1"/>
</dbReference>
<dbReference type="CDD" id="cd02094">
    <property type="entry name" value="P-type_ATPase_Cu-like"/>
    <property type="match status" value="1"/>
</dbReference>
<dbReference type="InterPro" id="IPR023299">
    <property type="entry name" value="ATPase_P-typ_cyto_dom_N"/>
</dbReference>
<comment type="subcellular location">
    <subcellularLocation>
        <location evidence="10">Cell membrane</location>
    </subcellularLocation>
    <subcellularLocation>
        <location evidence="1">Endomembrane system</location>
        <topology evidence="1">Multi-pass membrane protein</topology>
    </subcellularLocation>
</comment>
<evidence type="ECO:0000256" key="8">
    <source>
        <dbReference type="ARBA" id="ARBA00022989"/>
    </source>
</evidence>
<dbReference type="Gene3D" id="3.30.70.100">
    <property type="match status" value="1"/>
</dbReference>
<dbReference type="InterPro" id="IPR023298">
    <property type="entry name" value="ATPase_P-typ_TM_dom_sf"/>
</dbReference>
<feature type="transmembrane region" description="Helical" evidence="10">
    <location>
        <begin position="678"/>
        <end position="697"/>
    </location>
</feature>
<dbReference type="Proteomes" id="UP000647339">
    <property type="component" value="Unassembled WGS sequence"/>
</dbReference>
<keyword evidence="13" id="KW-1185">Reference proteome</keyword>
<comment type="similarity">
    <text evidence="2 10">Belongs to the cation transport ATPase (P-type) (TC 3.A.3) family. Type IB subfamily.</text>
</comment>
<feature type="domain" description="HMA" evidence="11">
    <location>
        <begin position="3"/>
        <end position="68"/>
    </location>
</feature>
<keyword evidence="9 10" id="KW-0472">Membrane</keyword>
<dbReference type="SUPFAM" id="SSF55008">
    <property type="entry name" value="HMA, heavy metal-associated domain"/>
    <property type="match status" value="1"/>
</dbReference>
<dbReference type="InterPro" id="IPR017969">
    <property type="entry name" value="Heavy-metal-associated_CS"/>
</dbReference>
<dbReference type="SUPFAM" id="SSF81653">
    <property type="entry name" value="Calcium ATPase, transduction domain A"/>
    <property type="match status" value="1"/>
</dbReference>
<dbReference type="PRINTS" id="PR00943">
    <property type="entry name" value="CUATPASE"/>
</dbReference>
<dbReference type="SUPFAM" id="SSF81665">
    <property type="entry name" value="Calcium ATPase, transmembrane domain M"/>
    <property type="match status" value="1"/>
</dbReference>
<dbReference type="SFLD" id="SFLDF00027">
    <property type="entry name" value="p-type_atpase"/>
    <property type="match status" value="1"/>
</dbReference>
<dbReference type="CDD" id="cd00371">
    <property type="entry name" value="HMA"/>
    <property type="match status" value="1"/>
</dbReference>
<dbReference type="Gene3D" id="3.40.1110.10">
    <property type="entry name" value="Calcium-transporting ATPase, cytoplasmic domain N"/>
    <property type="match status" value="1"/>
</dbReference>
<dbReference type="Pfam" id="PF00702">
    <property type="entry name" value="Hydrolase"/>
    <property type="match status" value="1"/>
</dbReference>
<keyword evidence="5 10" id="KW-0547">Nucleotide-binding</keyword>
<dbReference type="NCBIfam" id="TIGR01494">
    <property type="entry name" value="ATPase_P-type"/>
    <property type="match status" value="1"/>
</dbReference>
<name>A0ABQ1V397_9BACT</name>
<dbReference type="RefSeq" id="WP_137401941.1">
    <property type="nucleotide sequence ID" value="NZ_BMIU01000010.1"/>
</dbReference>
<evidence type="ECO:0000256" key="7">
    <source>
        <dbReference type="ARBA" id="ARBA00022967"/>
    </source>
</evidence>
<keyword evidence="8 10" id="KW-1133">Transmembrane helix</keyword>
<feature type="transmembrane region" description="Helical" evidence="10">
    <location>
        <begin position="333"/>
        <end position="355"/>
    </location>
</feature>
<accession>A0ABQ1V397</accession>
<dbReference type="Gene3D" id="2.70.150.10">
    <property type="entry name" value="Calcium-transporting ATPase, cytoplasmic transduction domain A"/>
    <property type="match status" value="1"/>
</dbReference>
<evidence type="ECO:0000259" key="11">
    <source>
        <dbReference type="PROSITE" id="PS50846"/>
    </source>
</evidence>
<evidence type="ECO:0000313" key="12">
    <source>
        <dbReference type="EMBL" id="GGF33738.1"/>
    </source>
</evidence>
<dbReference type="NCBIfam" id="TIGR01525">
    <property type="entry name" value="ATPase-IB_hvy"/>
    <property type="match status" value="1"/>
</dbReference>
<dbReference type="SFLD" id="SFLDS00003">
    <property type="entry name" value="Haloacid_Dehalogenase"/>
    <property type="match status" value="1"/>
</dbReference>
<evidence type="ECO:0000256" key="4">
    <source>
        <dbReference type="ARBA" id="ARBA00022723"/>
    </source>
</evidence>
<dbReference type="PROSITE" id="PS01229">
    <property type="entry name" value="COF_2"/>
    <property type="match status" value="1"/>
</dbReference>
<reference evidence="13" key="1">
    <citation type="journal article" date="2019" name="Int. J. Syst. Evol. Microbiol.">
        <title>The Global Catalogue of Microorganisms (GCM) 10K type strain sequencing project: providing services to taxonomists for standard genome sequencing and annotation.</title>
        <authorList>
            <consortium name="The Broad Institute Genomics Platform"/>
            <consortium name="The Broad Institute Genome Sequencing Center for Infectious Disease"/>
            <person name="Wu L."/>
            <person name="Ma J."/>
        </authorList>
    </citation>
    <scope>NUCLEOTIDE SEQUENCE [LARGE SCALE GENOMIC DNA]</scope>
    <source>
        <strain evidence="13">CGMCC 1.15407</strain>
    </source>
</reference>
<dbReference type="InterPro" id="IPR008250">
    <property type="entry name" value="ATPase_P-typ_transduc_dom_A_sf"/>
</dbReference>
<evidence type="ECO:0000256" key="3">
    <source>
        <dbReference type="ARBA" id="ARBA00022692"/>
    </source>
</evidence>
<evidence type="ECO:0000256" key="2">
    <source>
        <dbReference type="ARBA" id="ARBA00006024"/>
    </source>
</evidence>
<dbReference type="PANTHER" id="PTHR43520">
    <property type="entry name" value="ATP7, ISOFORM B"/>
    <property type="match status" value="1"/>
</dbReference>
<evidence type="ECO:0000256" key="1">
    <source>
        <dbReference type="ARBA" id="ARBA00004127"/>
    </source>
</evidence>
<dbReference type="PROSITE" id="PS00154">
    <property type="entry name" value="ATPASE_E1_E2"/>
    <property type="match status" value="1"/>
</dbReference>
<dbReference type="InterPro" id="IPR001757">
    <property type="entry name" value="P_typ_ATPase"/>
</dbReference>
<comment type="caution">
    <text evidence="12">The sequence shown here is derived from an EMBL/GenBank/DDBJ whole genome shotgun (WGS) entry which is preliminary data.</text>
</comment>
<feature type="transmembrane region" description="Helical" evidence="10">
    <location>
        <begin position="91"/>
        <end position="110"/>
    </location>
</feature>
<dbReference type="Gene3D" id="3.40.50.1000">
    <property type="entry name" value="HAD superfamily/HAD-like"/>
    <property type="match status" value="1"/>
</dbReference>
<dbReference type="InterPro" id="IPR044492">
    <property type="entry name" value="P_typ_ATPase_HD_dom"/>
</dbReference>
<feature type="transmembrane region" description="Helical" evidence="10">
    <location>
        <begin position="361"/>
        <end position="384"/>
    </location>
</feature>
<dbReference type="SFLD" id="SFLDG00002">
    <property type="entry name" value="C1.7:_P-type_atpase_like"/>
    <property type="match status" value="1"/>
</dbReference>
<dbReference type="InterPro" id="IPR059000">
    <property type="entry name" value="ATPase_P-type_domA"/>
</dbReference>
<dbReference type="InterPro" id="IPR018303">
    <property type="entry name" value="ATPase_P-typ_P_site"/>
</dbReference>
<keyword evidence="3 10" id="KW-0812">Transmembrane</keyword>
<evidence type="ECO:0000256" key="6">
    <source>
        <dbReference type="ARBA" id="ARBA00022840"/>
    </source>
</evidence>
<dbReference type="SUPFAM" id="SSF56784">
    <property type="entry name" value="HAD-like"/>
    <property type="match status" value="1"/>
</dbReference>
<keyword evidence="4 10" id="KW-0479">Metal-binding</keyword>
<gene>
    <name evidence="12" type="ORF">GCM10011339_22410</name>
</gene>
<protein>
    <submittedName>
        <fullName evidence="12">Copper-translocating P-type ATPase</fullName>
    </submittedName>
</protein>
<dbReference type="InterPro" id="IPR027256">
    <property type="entry name" value="P-typ_ATPase_IB"/>
</dbReference>
<sequence length="730" mass="78591">MSNKIEWPVTGMTCAGCANTVEKTLNNQMGVKKASVNFANHTALVELEENTDPTLLQKSVRDAGYDLLIEREQDPEVLQQKAYQKLRKNTLAAGILVFPVFVIGMFLSAIPYANMIMWLLTTPVLFVFGRQFFTNALRQAKHGAANMDTLVAISTGIAYLYSTFNTFFPAWLAQRGIEPHVYFEAAGVIIFLILLGRMLESGAKTGTTEALKKLMGLQPSEVTILINDQELTKKTSEVAPGEMVLVKPGQKIPLDGKITDGNSFVDESMLTGEPLPAEKKTGAKVFAGTINQQGSFVFTVEQAGQETVLSQIIQKIKEAQGSKAPVQGLVDKITAVFVPVVIAIALLSLLVWGFSGAENPWLHGMLAFITVLVIACPCALGLATPTAIMAGIGKGASLGMLIKDAESLQAGQAVDTIILDKTGTITSGKPEVKAILFSPDISSQEKERQVLLAMEAKSEHPLAIAVTQYLRGDDKKAPIDQFQSHTGNGITAIFEGTAYAIGKKGWLLEKGYKPDPSLTEAEENGLSNGEIVIHMAKRDRIIAVIRITDQLKPGSQHAISDLQEMGLDVHMLTGDQEKTAAIIAKAVNIKHYKAGLLPSEKADHIRALQAAGHKVAMIGDGINDSEALAIADLSIAMGKGTDIAMNVAKVTLIHGDLRQVPEMLHLTKRTIKTIRQNLFWAFIYNIIGIPIAAGALYPTFGFLLNPMIAGAAMALSSVSVVTNSLRLKKG</sequence>
<feature type="transmembrane region" description="Helical" evidence="10">
    <location>
        <begin position="116"/>
        <end position="133"/>
    </location>
</feature>
<feature type="transmembrane region" description="Helical" evidence="10">
    <location>
        <begin position="181"/>
        <end position="199"/>
    </location>
</feature>
<keyword evidence="7" id="KW-1278">Translocase</keyword>
<evidence type="ECO:0000256" key="5">
    <source>
        <dbReference type="ARBA" id="ARBA00022741"/>
    </source>
</evidence>
<dbReference type="Pfam" id="PF00403">
    <property type="entry name" value="HMA"/>
    <property type="match status" value="1"/>
</dbReference>
<dbReference type="InterPro" id="IPR023214">
    <property type="entry name" value="HAD_sf"/>
</dbReference>
<dbReference type="InterPro" id="IPR006121">
    <property type="entry name" value="HMA_dom"/>
</dbReference>
<dbReference type="InterPro" id="IPR036163">
    <property type="entry name" value="HMA_dom_sf"/>
</dbReference>
<dbReference type="EMBL" id="BMIU01000010">
    <property type="protein sequence ID" value="GGF33738.1"/>
    <property type="molecule type" value="Genomic_DNA"/>
</dbReference>
<dbReference type="PANTHER" id="PTHR43520:SF8">
    <property type="entry name" value="P-TYPE CU(+) TRANSPORTER"/>
    <property type="match status" value="1"/>
</dbReference>
<keyword evidence="6 10" id="KW-0067">ATP-binding</keyword>
<evidence type="ECO:0000313" key="13">
    <source>
        <dbReference type="Proteomes" id="UP000647339"/>
    </source>
</evidence>
<dbReference type="PROSITE" id="PS50846">
    <property type="entry name" value="HMA_2"/>
    <property type="match status" value="1"/>
</dbReference>
<evidence type="ECO:0000256" key="10">
    <source>
        <dbReference type="RuleBase" id="RU362081"/>
    </source>
</evidence>
<proteinExistence type="inferred from homology"/>
<evidence type="ECO:0000256" key="9">
    <source>
        <dbReference type="ARBA" id="ARBA00023136"/>
    </source>
</evidence>
<dbReference type="PROSITE" id="PS01047">
    <property type="entry name" value="HMA_1"/>
    <property type="match status" value="1"/>
</dbReference>